<feature type="compositionally biased region" description="Polar residues" evidence="1">
    <location>
        <begin position="541"/>
        <end position="557"/>
    </location>
</feature>
<evidence type="ECO:0000259" key="3">
    <source>
        <dbReference type="Pfam" id="PF03703"/>
    </source>
</evidence>
<feature type="region of interest" description="Disordered" evidence="1">
    <location>
        <begin position="493"/>
        <end position="584"/>
    </location>
</feature>
<feature type="compositionally biased region" description="Acidic residues" evidence="1">
    <location>
        <begin position="573"/>
        <end position="584"/>
    </location>
</feature>
<sequence>MKLSPLSIPYRALQKASTVLVALFFLGTSGTVDGVVTIGIGVLVAAAALAYETAYYRRFEYECTLDTFDIASGVISRRDREIPYGRIQNVDVSRNVLQRLLGIAAVDLETAGGSSTEGAIRYVAASRATDLQREIRRRKATRADERSAAQEADRRASDLDSADGSKPPVPTEDPETELFTLSPAELALVGALSFDPRLIGLLAFVGSGSVPVLSGFLPSTTAFVVTITGVIALGLLLVASWMVGAAVAITNYYGFRLTRTGDDLRYERGLFKRYSGSIPTDKVQSLTITDNPAKRLAGYATLTIETAGYAPGQGGTYGSQAAVPLARRDRVRELAREIEAFDDPDFRRPPARVRVRYAIRYVAIVVALTAIAFGADRFVAATIPWYVTAALVPVAVIAAHYKWVHRGYWLGENHLLTRVGFWKRKTRVVPYYRIQTLIDARTVFQRRWRIATVVADTAGSSGFIGRDAAALDVDAADADRLRADLSDRLRTALAERRGRGSSNATPTDVTADPERPPVENETGTPDVDRSAGDGEFRWVTDETQSAADAYSSETGSNADVDPDADADRHSDADPDADGNSDDER</sequence>
<dbReference type="PANTHER" id="PTHR34473:SF3">
    <property type="entry name" value="TRANSMEMBRANE PROTEIN-RELATED"/>
    <property type="match status" value="1"/>
</dbReference>
<gene>
    <name evidence="4" type="ORF">SAMN05192561_1011009</name>
</gene>
<accession>A0A1H6I352</accession>
<feature type="domain" description="YdbS-like PH" evidence="3">
    <location>
        <begin position="56"/>
        <end position="135"/>
    </location>
</feature>
<evidence type="ECO:0000256" key="1">
    <source>
        <dbReference type="SAM" id="MobiDB-lite"/>
    </source>
</evidence>
<feature type="compositionally biased region" description="Basic and acidic residues" evidence="1">
    <location>
        <begin position="141"/>
        <end position="158"/>
    </location>
</feature>
<dbReference type="EMBL" id="FNWU01000001">
    <property type="protein sequence ID" value="SEH43274.1"/>
    <property type="molecule type" value="Genomic_DNA"/>
</dbReference>
<organism evidence="4 5">
    <name type="scientific">Halopenitus malekzadehii</name>
    <dbReference type="NCBI Taxonomy" id="1267564"/>
    <lineage>
        <taxon>Archaea</taxon>
        <taxon>Methanobacteriati</taxon>
        <taxon>Methanobacteriota</taxon>
        <taxon>Stenosarchaea group</taxon>
        <taxon>Halobacteria</taxon>
        <taxon>Halobacteriales</taxon>
        <taxon>Haloferacaceae</taxon>
        <taxon>Halopenitus</taxon>
    </lineage>
</organism>
<keyword evidence="5" id="KW-1185">Reference proteome</keyword>
<dbReference type="STRING" id="1267564.SAMN05192561_1011009"/>
<dbReference type="Pfam" id="PF03703">
    <property type="entry name" value="bPH_2"/>
    <property type="match status" value="3"/>
</dbReference>
<feature type="region of interest" description="Disordered" evidence="1">
    <location>
        <begin position="135"/>
        <end position="175"/>
    </location>
</feature>
<keyword evidence="2" id="KW-0812">Transmembrane</keyword>
<dbReference type="Proteomes" id="UP000199215">
    <property type="component" value="Unassembled WGS sequence"/>
</dbReference>
<feature type="transmembrane region" description="Helical" evidence="2">
    <location>
        <begin position="34"/>
        <end position="51"/>
    </location>
</feature>
<evidence type="ECO:0000313" key="5">
    <source>
        <dbReference type="Proteomes" id="UP000199215"/>
    </source>
</evidence>
<name>A0A1H6I352_9EURY</name>
<feature type="transmembrane region" description="Helical" evidence="2">
    <location>
        <begin position="357"/>
        <end position="375"/>
    </location>
</feature>
<proteinExistence type="predicted"/>
<keyword evidence="2" id="KW-1133">Transmembrane helix</keyword>
<keyword evidence="2" id="KW-0472">Membrane</keyword>
<feature type="transmembrane region" description="Helical" evidence="2">
    <location>
        <begin position="223"/>
        <end position="249"/>
    </location>
</feature>
<feature type="compositionally biased region" description="Basic and acidic residues" evidence="1">
    <location>
        <begin position="526"/>
        <end position="540"/>
    </location>
</feature>
<feature type="transmembrane region" description="Helical" evidence="2">
    <location>
        <begin position="381"/>
        <end position="401"/>
    </location>
</feature>
<protein>
    <submittedName>
        <fullName evidence="4">Putative membrane protein</fullName>
    </submittedName>
</protein>
<evidence type="ECO:0000256" key="2">
    <source>
        <dbReference type="SAM" id="Phobius"/>
    </source>
</evidence>
<evidence type="ECO:0000313" key="4">
    <source>
        <dbReference type="EMBL" id="SEH43274.1"/>
    </source>
</evidence>
<dbReference type="AlphaFoldDB" id="A0A1H6I352"/>
<reference evidence="4 5" key="1">
    <citation type="submission" date="2016-10" db="EMBL/GenBank/DDBJ databases">
        <authorList>
            <person name="de Groot N.N."/>
        </authorList>
    </citation>
    <scope>NUCLEOTIDE SEQUENCE [LARGE SCALE GENOMIC DNA]</scope>
    <source>
        <strain evidence="4 5">IBRC-M10418</strain>
    </source>
</reference>
<feature type="domain" description="YdbS-like PH" evidence="3">
    <location>
        <begin position="252"/>
        <end position="338"/>
    </location>
</feature>
<dbReference type="RefSeq" id="WP_092815116.1">
    <property type="nucleotide sequence ID" value="NZ_FNWU01000001.1"/>
</dbReference>
<dbReference type="InterPro" id="IPR005182">
    <property type="entry name" value="YdbS-like_PH"/>
</dbReference>
<dbReference type="PANTHER" id="PTHR34473">
    <property type="entry name" value="UPF0699 TRANSMEMBRANE PROTEIN YDBS"/>
    <property type="match status" value="1"/>
</dbReference>
<dbReference type="OrthoDB" id="107421at2157"/>
<feature type="domain" description="YdbS-like PH" evidence="3">
    <location>
        <begin position="403"/>
        <end position="483"/>
    </location>
</feature>
<feature type="transmembrane region" description="Helical" evidence="2">
    <location>
        <begin position="198"/>
        <end position="217"/>
    </location>
</feature>